<dbReference type="AlphaFoldDB" id="A0A914E865"/>
<evidence type="ECO:0000313" key="2">
    <source>
        <dbReference type="WBParaSite" id="ACRNAN_scaffold6355.g30549.t1"/>
    </source>
</evidence>
<protein>
    <submittedName>
        <fullName evidence="2">Uncharacterized protein</fullName>
    </submittedName>
</protein>
<organism evidence="1 2">
    <name type="scientific">Acrobeloides nanus</name>
    <dbReference type="NCBI Taxonomy" id="290746"/>
    <lineage>
        <taxon>Eukaryota</taxon>
        <taxon>Metazoa</taxon>
        <taxon>Ecdysozoa</taxon>
        <taxon>Nematoda</taxon>
        <taxon>Chromadorea</taxon>
        <taxon>Rhabditida</taxon>
        <taxon>Tylenchina</taxon>
        <taxon>Cephalobomorpha</taxon>
        <taxon>Cephaloboidea</taxon>
        <taxon>Cephalobidae</taxon>
        <taxon>Acrobeloides</taxon>
    </lineage>
</organism>
<reference evidence="2" key="1">
    <citation type="submission" date="2022-11" db="UniProtKB">
        <authorList>
            <consortium name="WormBaseParasite"/>
        </authorList>
    </citation>
    <scope>IDENTIFICATION</scope>
</reference>
<sequence>MSFGSWFSGIWQYTLNSTGFAKDGAQPVYLSDGNYTPTDPEFEHDREKHIVTIRKPGAYVFREFHIDIHT</sequence>
<keyword evidence="1" id="KW-1185">Reference proteome</keyword>
<name>A0A914E865_9BILA</name>
<dbReference type="WBParaSite" id="ACRNAN_scaffold6355.g30549.t1">
    <property type="protein sequence ID" value="ACRNAN_scaffold6355.g30549.t1"/>
    <property type="gene ID" value="ACRNAN_scaffold6355.g30549"/>
</dbReference>
<accession>A0A914E865</accession>
<dbReference type="Proteomes" id="UP000887540">
    <property type="component" value="Unplaced"/>
</dbReference>
<proteinExistence type="predicted"/>
<evidence type="ECO:0000313" key="1">
    <source>
        <dbReference type="Proteomes" id="UP000887540"/>
    </source>
</evidence>